<reference evidence="2" key="1">
    <citation type="submission" date="2022-10" db="EMBL/GenBank/DDBJ databases">
        <authorList>
            <person name="Chen Y."/>
            <person name="Dougan E. K."/>
            <person name="Chan C."/>
            <person name="Rhodes N."/>
            <person name="Thang M."/>
        </authorList>
    </citation>
    <scope>NUCLEOTIDE SEQUENCE</scope>
</reference>
<dbReference type="EMBL" id="CAMXCT030003201">
    <property type="protein sequence ID" value="CAL4790319.1"/>
    <property type="molecule type" value="Genomic_DNA"/>
</dbReference>
<feature type="region of interest" description="Disordered" evidence="1">
    <location>
        <begin position="21"/>
        <end position="41"/>
    </location>
</feature>
<dbReference type="AlphaFoldDB" id="A0A9P1D2A3"/>
<reference evidence="3 4" key="2">
    <citation type="submission" date="2024-05" db="EMBL/GenBank/DDBJ databases">
        <authorList>
            <person name="Chen Y."/>
            <person name="Shah S."/>
            <person name="Dougan E. K."/>
            <person name="Thang M."/>
            <person name="Chan C."/>
        </authorList>
    </citation>
    <scope>NUCLEOTIDE SEQUENCE [LARGE SCALE GENOMIC DNA]</scope>
</reference>
<evidence type="ECO:0000313" key="3">
    <source>
        <dbReference type="EMBL" id="CAL4790319.1"/>
    </source>
</evidence>
<dbReference type="EMBL" id="CAMXCT020003201">
    <property type="protein sequence ID" value="CAL1156382.1"/>
    <property type="molecule type" value="Genomic_DNA"/>
</dbReference>
<feature type="region of interest" description="Disordered" evidence="1">
    <location>
        <begin position="172"/>
        <end position="255"/>
    </location>
</feature>
<comment type="caution">
    <text evidence="2">The sequence shown here is derived from an EMBL/GenBank/DDBJ whole genome shotgun (WGS) entry which is preliminary data.</text>
</comment>
<dbReference type="CDD" id="cd14279">
    <property type="entry name" value="CUE"/>
    <property type="match status" value="1"/>
</dbReference>
<proteinExistence type="predicted"/>
<dbReference type="Gene3D" id="1.10.8.10">
    <property type="entry name" value="DNA helicase RuvA subunit, C-terminal domain"/>
    <property type="match status" value="1"/>
</dbReference>
<evidence type="ECO:0000256" key="1">
    <source>
        <dbReference type="SAM" id="MobiDB-lite"/>
    </source>
</evidence>
<sequence length="255" mass="28527">MAASTSKAKGRAPYVNLFDMPELMPGAQPSANPAAREEFEQRCRQLHRDEEQERLERQYEHSVTAAAKEQASINELQAMFPSLDADLIRVIHAEAPTPQQAVETLLALNDANEGQVPMTTPPPLDMGMDDEEKFPVLTDAHGWQVVSQRLIDRDPEEDLGSAWCDRAKAVQHMPAPMTEKSPVLAPKRKPKKEEKDEKPLEEDVFETDYDFRHRIGQNRAKHRARYGRGRGTASRGQGEAEAEEDEASVDGSTAD</sequence>
<organism evidence="2">
    <name type="scientific">Cladocopium goreaui</name>
    <dbReference type="NCBI Taxonomy" id="2562237"/>
    <lineage>
        <taxon>Eukaryota</taxon>
        <taxon>Sar</taxon>
        <taxon>Alveolata</taxon>
        <taxon>Dinophyceae</taxon>
        <taxon>Suessiales</taxon>
        <taxon>Symbiodiniaceae</taxon>
        <taxon>Cladocopium</taxon>
    </lineage>
</organism>
<dbReference type="EMBL" id="CAMXCT010003201">
    <property type="protein sequence ID" value="CAI4003007.1"/>
    <property type="molecule type" value="Genomic_DNA"/>
</dbReference>
<feature type="compositionally biased region" description="Acidic residues" evidence="1">
    <location>
        <begin position="199"/>
        <end position="208"/>
    </location>
</feature>
<feature type="compositionally biased region" description="Basic residues" evidence="1">
    <location>
        <begin position="214"/>
        <end position="228"/>
    </location>
</feature>
<accession>A0A9P1D2A3</accession>
<evidence type="ECO:0000313" key="2">
    <source>
        <dbReference type="EMBL" id="CAI4003007.1"/>
    </source>
</evidence>
<keyword evidence="4" id="KW-1185">Reference proteome</keyword>
<evidence type="ECO:0000313" key="4">
    <source>
        <dbReference type="Proteomes" id="UP001152797"/>
    </source>
</evidence>
<gene>
    <name evidence="2" type="ORF">C1SCF055_LOCUS28910</name>
</gene>
<dbReference type="Proteomes" id="UP001152797">
    <property type="component" value="Unassembled WGS sequence"/>
</dbReference>
<protein>
    <submittedName>
        <fullName evidence="3">CUE domain-containing protein</fullName>
    </submittedName>
</protein>
<dbReference type="OrthoDB" id="10444443at2759"/>
<name>A0A9P1D2A3_9DINO</name>